<keyword evidence="2" id="KW-1185">Reference proteome</keyword>
<sequence length="201" mass="22785">MKLPLPSDFFAPVRLSPSEVHDLQQVEARLLTGYLTQYDAYCTRQDEDSHEDVWKLVGQRFGVKIFSQKPKKSRRRHRREQEQLPALRLVGSVDGTLEDILYGSMWRSGRERAARAHFTRDGVADGAVLCTVEKPSPVEPFRSLSVKWMLKRAPHGGLVVKDRDFCYLAASGVVHSPKTGRKLGFRTIAQWPPGGFPSRLI</sequence>
<gene>
    <name evidence="1" type="ORF">PHYBOEH_005799</name>
</gene>
<reference evidence="1" key="1">
    <citation type="submission" date="2021-02" db="EMBL/GenBank/DDBJ databases">
        <authorList>
            <person name="Palmer J.M."/>
        </authorList>
    </citation>
    <scope>NUCLEOTIDE SEQUENCE</scope>
    <source>
        <strain evidence="1">SCRP23</strain>
    </source>
</reference>
<evidence type="ECO:0000313" key="2">
    <source>
        <dbReference type="Proteomes" id="UP000693981"/>
    </source>
</evidence>
<dbReference type="PANTHER" id="PTHR13510">
    <property type="entry name" value="FYVE-FINGER-CONTAINING RAB5 EFFECTOR PROTEIN RABENOSYN-5-RELATED"/>
    <property type="match status" value="1"/>
</dbReference>
<name>A0A8T1X525_9STRA</name>
<dbReference type="InterPro" id="IPR052727">
    <property type="entry name" value="Rab4/Rab5_effector"/>
</dbReference>
<dbReference type="OrthoDB" id="65062at2759"/>
<dbReference type="Proteomes" id="UP000693981">
    <property type="component" value="Unassembled WGS sequence"/>
</dbReference>
<proteinExistence type="predicted"/>
<accession>A0A8T1X525</accession>
<dbReference type="EMBL" id="JAGDFL010000030">
    <property type="protein sequence ID" value="KAG7400424.1"/>
    <property type="molecule type" value="Genomic_DNA"/>
</dbReference>
<protein>
    <submittedName>
        <fullName evidence="1">Uncharacterized protein</fullName>
    </submittedName>
</protein>
<comment type="caution">
    <text evidence="1">The sequence shown here is derived from an EMBL/GenBank/DDBJ whole genome shotgun (WGS) entry which is preliminary data.</text>
</comment>
<organism evidence="1 2">
    <name type="scientific">Phytophthora boehmeriae</name>
    <dbReference type="NCBI Taxonomy" id="109152"/>
    <lineage>
        <taxon>Eukaryota</taxon>
        <taxon>Sar</taxon>
        <taxon>Stramenopiles</taxon>
        <taxon>Oomycota</taxon>
        <taxon>Peronosporomycetes</taxon>
        <taxon>Peronosporales</taxon>
        <taxon>Peronosporaceae</taxon>
        <taxon>Phytophthora</taxon>
    </lineage>
</organism>
<dbReference type="AlphaFoldDB" id="A0A8T1X525"/>
<dbReference type="PANTHER" id="PTHR13510:SF44">
    <property type="entry name" value="RABENOSYN-5"/>
    <property type="match status" value="1"/>
</dbReference>
<evidence type="ECO:0000313" key="1">
    <source>
        <dbReference type="EMBL" id="KAG7400424.1"/>
    </source>
</evidence>